<dbReference type="Gene3D" id="2.60.40.690">
    <property type="entry name" value="Alpha-macroglobulin, receptor-binding domain"/>
    <property type="match status" value="1"/>
</dbReference>
<dbReference type="CTD" id="20204276"/>
<dbReference type="InterPro" id="IPR011626">
    <property type="entry name" value="Alpha-macroglobulin_TED"/>
</dbReference>
<dbReference type="SMART" id="SM01361">
    <property type="entry name" value="A2M_recep"/>
    <property type="match status" value="1"/>
</dbReference>
<sequence length="389" mass="44398">MEEVKAHVASRFALHISHFSRELINLSLAYFYYKKQPSSDILDGAVKILWHALTGRERELVQCDNDPYVLGVVAYAFYCVGSHKLDHVLDALYKFALIDDEKTHWKQPMPHDQEEDAWLLKEFASPYDIELTSYVLLLRASQKNLNLSLPIARWLIGQMSGIGGFVSTQDTVLALEALTKFAPLVSFVEKSKGTKIKISGDVSGDVHKLPVVNKNNLLQLQTVQLNELTRRINVSAEGDGFILLQMTNLRNTCSWMGNETSGMVIVEIDIPTGFLLKDPEEYKRKLQSSVFPKVEFTPQKIVVYLAELYSASTEFRTTLEQVLSVHSVKPALVQVYRYYQPRFEIFILTDERVSEFYSPLEKKSWVSTCPQCSIAQENIVRKSQDKMIF</sequence>
<evidence type="ECO:0000256" key="1">
    <source>
        <dbReference type="ARBA" id="ARBA00022729"/>
    </source>
</evidence>
<evidence type="ECO:0000313" key="4">
    <source>
        <dbReference type="EMBL" id="ESO03863.1"/>
    </source>
</evidence>
<keyword evidence="6" id="KW-1185">Reference proteome</keyword>
<keyword evidence="2" id="KW-0882">Thioester bond</keyword>
<reference evidence="4 6" key="2">
    <citation type="journal article" date="2013" name="Nature">
        <title>Insights into bilaterian evolution from three spiralian genomes.</title>
        <authorList>
            <person name="Simakov O."/>
            <person name="Marletaz F."/>
            <person name="Cho S.J."/>
            <person name="Edsinger-Gonzales E."/>
            <person name="Havlak P."/>
            <person name="Hellsten U."/>
            <person name="Kuo D.H."/>
            <person name="Larsson T."/>
            <person name="Lv J."/>
            <person name="Arendt D."/>
            <person name="Savage R."/>
            <person name="Osoegawa K."/>
            <person name="de Jong P."/>
            <person name="Grimwood J."/>
            <person name="Chapman J.A."/>
            <person name="Shapiro H."/>
            <person name="Aerts A."/>
            <person name="Otillar R.P."/>
            <person name="Terry A.Y."/>
            <person name="Boore J.L."/>
            <person name="Grigoriev I.V."/>
            <person name="Lindberg D.R."/>
            <person name="Seaver E.C."/>
            <person name="Weisblat D.A."/>
            <person name="Putnam N.H."/>
            <person name="Rokhsar D.S."/>
        </authorList>
    </citation>
    <scope>NUCLEOTIDE SEQUENCE</scope>
</reference>
<dbReference type="InterPro" id="IPR036595">
    <property type="entry name" value="A-macroglobulin_rcpt-bd_sf"/>
</dbReference>
<dbReference type="Pfam" id="PF07677">
    <property type="entry name" value="A2M_recep"/>
    <property type="match status" value="1"/>
</dbReference>
<gene>
    <name evidence="5" type="primary">20204276</name>
    <name evidence="4" type="ORF">HELRODRAFT_172887</name>
</gene>
<dbReference type="GO" id="GO:0005615">
    <property type="term" value="C:extracellular space"/>
    <property type="evidence" value="ECO:0007669"/>
    <property type="project" value="InterPro"/>
</dbReference>
<proteinExistence type="predicted"/>
<dbReference type="eggNOG" id="KOG1366">
    <property type="taxonomic scope" value="Eukaryota"/>
</dbReference>
<evidence type="ECO:0000256" key="2">
    <source>
        <dbReference type="ARBA" id="ARBA00022966"/>
    </source>
</evidence>
<feature type="domain" description="Alpha-macroglobulin receptor-binding" evidence="3">
    <location>
        <begin position="261"/>
        <end position="349"/>
    </location>
</feature>
<dbReference type="PANTHER" id="PTHR11412:SF136">
    <property type="entry name" value="CD109 ANTIGEN"/>
    <property type="match status" value="1"/>
</dbReference>
<dbReference type="STRING" id="6412.T1F627"/>
<dbReference type="OrthoDB" id="9998011at2759"/>
<dbReference type="KEGG" id="hro:HELRODRAFT_172887"/>
<dbReference type="GeneID" id="20204276"/>
<dbReference type="Pfam" id="PF07678">
    <property type="entry name" value="TED_complement"/>
    <property type="match status" value="1"/>
</dbReference>
<dbReference type="SUPFAM" id="SSF48239">
    <property type="entry name" value="Terpenoid cyclases/Protein prenyltransferases"/>
    <property type="match status" value="1"/>
</dbReference>
<dbReference type="PANTHER" id="PTHR11412">
    <property type="entry name" value="MACROGLOBULIN / COMPLEMENT"/>
    <property type="match status" value="1"/>
</dbReference>
<name>T1F627_HELRO</name>
<dbReference type="RefSeq" id="XP_009017799.1">
    <property type="nucleotide sequence ID" value="XM_009019551.1"/>
</dbReference>
<accession>T1F627</accession>
<dbReference type="HOGENOM" id="CLU_710339_0_0_1"/>
<dbReference type="AlphaFoldDB" id="T1F627"/>
<dbReference type="Gene3D" id="1.50.10.20">
    <property type="match status" value="1"/>
</dbReference>
<keyword evidence="1" id="KW-0732">Signal</keyword>
<dbReference type="EnsemblMetazoa" id="HelroT172887">
    <property type="protein sequence ID" value="HelroP172887"/>
    <property type="gene ID" value="HelroG172887"/>
</dbReference>
<dbReference type="EMBL" id="AMQM01004396">
    <property type="status" value="NOT_ANNOTATED_CDS"/>
    <property type="molecule type" value="Genomic_DNA"/>
</dbReference>
<dbReference type="InterPro" id="IPR008930">
    <property type="entry name" value="Terpenoid_cyclase/PrenylTrfase"/>
</dbReference>
<organism evidence="5 6">
    <name type="scientific">Helobdella robusta</name>
    <name type="common">Californian leech</name>
    <dbReference type="NCBI Taxonomy" id="6412"/>
    <lineage>
        <taxon>Eukaryota</taxon>
        <taxon>Metazoa</taxon>
        <taxon>Spiralia</taxon>
        <taxon>Lophotrochozoa</taxon>
        <taxon>Annelida</taxon>
        <taxon>Clitellata</taxon>
        <taxon>Hirudinea</taxon>
        <taxon>Rhynchobdellida</taxon>
        <taxon>Glossiphoniidae</taxon>
        <taxon>Helobdella</taxon>
    </lineage>
</organism>
<dbReference type="EMBL" id="KB096551">
    <property type="protein sequence ID" value="ESO03863.1"/>
    <property type="molecule type" value="Genomic_DNA"/>
</dbReference>
<evidence type="ECO:0000313" key="5">
    <source>
        <dbReference type="EnsemblMetazoa" id="HelroP172887"/>
    </source>
</evidence>
<reference evidence="5" key="3">
    <citation type="submission" date="2015-06" db="UniProtKB">
        <authorList>
            <consortium name="EnsemblMetazoa"/>
        </authorList>
    </citation>
    <scope>IDENTIFICATION</scope>
</reference>
<reference evidence="6" key="1">
    <citation type="submission" date="2012-12" db="EMBL/GenBank/DDBJ databases">
        <authorList>
            <person name="Hellsten U."/>
            <person name="Grimwood J."/>
            <person name="Chapman J.A."/>
            <person name="Shapiro H."/>
            <person name="Aerts A."/>
            <person name="Otillar R.P."/>
            <person name="Terry A.Y."/>
            <person name="Boore J.L."/>
            <person name="Simakov O."/>
            <person name="Marletaz F."/>
            <person name="Cho S.-J."/>
            <person name="Edsinger-Gonzales E."/>
            <person name="Havlak P."/>
            <person name="Kuo D.-H."/>
            <person name="Larsson T."/>
            <person name="Lv J."/>
            <person name="Arendt D."/>
            <person name="Savage R."/>
            <person name="Osoegawa K."/>
            <person name="de Jong P."/>
            <person name="Lindberg D.R."/>
            <person name="Seaver E.C."/>
            <person name="Weisblat D.A."/>
            <person name="Putnam N.H."/>
            <person name="Grigoriev I.V."/>
            <person name="Rokhsar D.S."/>
        </authorList>
    </citation>
    <scope>NUCLEOTIDE SEQUENCE</scope>
</reference>
<dbReference type="SUPFAM" id="SSF49410">
    <property type="entry name" value="Alpha-macroglobulin receptor domain"/>
    <property type="match status" value="1"/>
</dbReference>
<dbReference type="OMA" id="RINAEDM"/>
<dbReference type="InterPro" id="IPR050473">
    <property type="entry name" value="A2M/Complement_sys"/>
</dbReference>
<dbReference type="Proteomes" id="UP000015101">
    <property type="component" value="Unassembled WGS sequence"/>
</dbReference>
<dbReference type="InterPro" id="IPR009048">
    <property type="entry name" value="A-macroglobulin_rcpt-bd"/>
</dbReference>
<protein>
    <recommendedName>
        <fullName evidence="3">Alpha-macroglobulin receptor-binding domain-containing protein</fullName>
    </recommendedName>
</protein>
<evidence type="ECO:0000259" key="3">
    <source>
        <dbReference type="SMART" id="SM01361"/>
    </source>
</evidence>
<dbReference type="InParanoid" id="T1F627"/>
<evidence type="ECO:0000313" key="6">
    <source>
        <dbReference type="Proteomes" id="UP000015101"/>
    </source>
</evidence>